<sequence>MTCTGERLAWSYQWKIVRPFPVMSNVPRKDRDDSRRRFVLTDLLDRLPERVALSVGACIVELRATDGFARLIDAA</sequence>
<organism evidence="1 2">
    <name type="scientific">Stieleria neptunia</name>
    <dbReference type="NCBI Taxonomy" id="2527979"/>
    <lineage>
        <taxon>Bacteria</taxon>
        <taxon>Pseudomonadati</taxon>
        <taxon>Planctomycetota</taxon>
        <taxon>Planctomycetia</taxon>
        <taxon>Pirellulales</taxon>
        <taxon>Pirellulaceae</taxon>
        <taxon>Stieleria</taxon>
    </lineage>
</organism>
<protein>
    <submittedName>
        <fullName evidence="1">Uncharacterized protein</fullName>
    </submittedName>
</protein>
<evidence type="ECO:0000313" key="1">
    <source>
        <dbReference type="EMBL" id="QDV41090.1"/>
    </source>
</evidence>
<dbReference type="AlphaFoldDB" id="A0A518HJZ8"/>
<proteinExistence type="predicted"/>
<dbReference type="KEGG" id="snep:Enr13x_09280"/>
<keyword evidence="2" id="KW-1185">Reference proteome</keyword>
<accession>A0A518HJZ8</accession>
<evidence type="ECO:0000313" key="2">
    <source>
        <dbReference type="Proteomes" id="UP000319004"/>
    </source>
</evidence>
<dbReference type="EMBL" id="CP037423">
    <property type="protein sequence ID" value="QDV41090.1"/>
    <property type="molecule type" value="Genomic_DNA"/>
</dbReference>
<name>A0A518HJZ8_9BACT</name>
<reference evidence="1 2" key="1">
    <citation type="submission" date="2019-03" db="EMBL/GenBank/DDBJ databases">
        <title>Deep-cultivation of Planctomycetes and their phenomic and genomic characterization uncovers novel biology.</title>
        <authorList>
            <person name="Wiegand S."/>
            <person name="Jogler M."/>
            <person name="Boedeker C."/>
            <person name="Pinto D."/>
            <person name="Vollmers J."/>
            <person name="Rivas-Marin E."/>
            <person name="Kohn T."/>
            <person name="Peeters S.H."/>
            <person name="Heuer A."/>
            <person name="Rast P."/>
            <person name="Oberbeckmann S."/>
            <person name="Bunk B."/>
            <person name="Jeske O."/>
            <person name="Meyerdierks A."/>
            <person name="Storesund J.E."/>
            <person name="Kallscheuer N."/>
            <person name="Luecker S."/>
            <person name="Lage O.M."/>
            <person name="Pohl T."/>
            <person name="Merkel B.J."/>
            <person name="Hornburger P."/>
            <person name="Mueller R.-W."/>
            <person name="Bruemmer F."/>
            <person name="Labrenz M."/>
            <person name="Spormann A.M."/>
            <person name="Op den Camp H."/>
            <person name="Overmann J."/>
            <person name="Amann R."/>
            <person name="Jetten M.S.M."/>
            <person name="Mascher T."/>
            <person name="Medema M.H."/>
            <person name="Devos D.P."/>
            <person name="Kaster A.-K."/>
            <person name="Ovreas L."/>
            <person name="Rohde M."/>
            <person name="Galperin M.Y."/>
            <person name="Jogler C."/>
        </authorList>
    </citation>
    <scope>NUCLEOTIDE SEQUENCE [LARGE SCALE GENOMIC DNA]</scope>
    <source>
        <strain evidence="1 2">Enr13</strain>
    </source>
</reference>
<gene>
    <name evidence="1" type="ORF">Enr13x_09280</name>
</gene>
<dbReference type="Proteomes" id="UP000319004">
    <property type="component" value="Chromosome"/>
</dbReference>